<evidence type="ECO:0000313" key="1">
    <source>
        <dbReference type="EMBL" id="PZC74413.1"/>
    </source>
</evidence>
<accession>A0A2W1BRN0</accession>
<proteinExistence type="predicted"/>
<name>A0A2W1BRN0_HELAM</name>
<dbReference type="Proteomes" id="UP000249218">
    <property type="component" value="Unassembled WGS sequence"/>
</dbReference>
<dbReference type="EMBL" id="KZ150051">
    <property type="protein sequence ID" value="PZC74413.1"/>
    <property type="molecule type" value="Genomic_DNA"/>
</dbReference>
<keyword evidence="2" id="KW-1185">Reference proteome</keyword>
<gene>
    <name evidence="1" type="primary">HaOG207890</name>
    <name evidence="1" type="ORF">B5X24_HaOG207890</name>
</gene>
<reference evidence="1 2" key="1">
    <citation type="journal article" date="2017" name="BMC Biol.">
        <title>Genomic innovations, transcriptional plasticity and gene loss underlying the evolution and divergence of two highly polyphagous and invasive Helicoverpa pest species.</title>
        <authorList>
            <person name="Pearce S.L."/>
            <person name="Clarke D.F."/>
            <person name="East P.D."/>
            <person name="Elfekih S."/>
            <person name="Gordon K.H."/>
            <person name="Jermiin L.S."/>
            <person name="McGaughran A."/>
            <person name="Oakeshott J.G."/>
            <person name="Papanikolaou A."/>
            <person name="Perera O.P."/>
            <person name="Rane R.V."/>
            <person name="Richards S."/>
            <person name="Tay W.T."/>
            <person name="Walsh T.K."/>
            <person name="Anderson A."/>
            <person name="Anderson C.J."/>
            <person name="Asgari S."/>
            <person name="Board P.G."/>
            <person name="Bretschneider A."/>
            <person name="Campbell P.M."/>
            <person name="Chertemps T."/>
            <person name="Christeller J.T."/>
            <person name="Coppin C.W."/>
            <person name="Downes S.J."/>
            <person name="Duan G."/>
            <person name="Farnsworth C.A."/>
            <person name="Good R.T."/>
            <person name="Han L.B."/>
            <person name="Han Y.C."/>
            <person name="Hatje K."/>
            <person name="Horne I."/>
            <person name="Huang Y.P."/>
            <person name="Hughes D.S."/>
            <person name="Jacquin-Joly E."/>
            <person name="James W."/>
            <person name="Jhangiani S."/>
            <person name="Kollmar M."/>
            <person name="Kuwar S.S."/>
            <person name="Li S."/>
            <person name="Liu N.Y."/>
            <person name="Maibeche M.T."/>
            <person name="Miller J.R."/>
            <person name="Montagne N."/>
            <person name="Perry T."/>
            <person name="Qu J."/>
            <person name="Song S.V."/>
            <person name="Sutton G.G."/>
            <person name="Vogel H."/>
            <person name="Walenz B.P."/>
            <person name="Xu W."/>
            <person name="Zhang H.J."/>
            <person name="Zou Z."/>
            <person name="Batterham P."/>
            <person name="Edwards O.R."/>
            <person name="Feyereisen R."/>
            <person name="Gibbs R.A."/>
            <person name="Heckel D.G."/>
            <person name="McGrath A."/>
            <person name="Robin C."/>
            <person name="Scherer S.E."/>
            <person name="Worley K.C."/>
            <person name="Wu Y.D."/>
        </authorList>
    </citation>
    <scope>NUCLEOTIDE SEQUENCE [LARGE SCALE GENOMIC DNA]</scope>
    <source>
        <strain evidence="1">Harm_GR_Male_#8</strain>
        <tissue evidence="1">Whole organism</tissue>
    </source>
</reference>
<sequence length="122" mass="13241">MLKGNKLALYQGYTYYKMKKNKKWYCTSYPICDCYIELNSNMCGSGHCTDGPECALPEKGTGAVSSSRQSAAATSRARPWFIQATIDVGLCDEFGCLIGLPSPGRHGPVSAARVVQRVGLSH</sequence>
<dbReference type="AlphaFoldDB" id="A0A2W1BRN0"/>
<organism evidence="1 2">
    <name type="scientific">Helicoverpa armigera</name>
    <name type="common">Cotton bollworm</name>
    <name type="synonym">Heliothis armigera</name>
    <dbReference type="NCBI Taxonomy" id="29058"/>
    <lineage>
        <taxon>Eukaryota</taxon>
        <taxon>Metazoa</taxon>
        <taxon>Ecdysozoa</taxon>
        <taxon>Arthropoda</taxon>
        <taxon>Hexapoda</taxon>
        <taxon>Insecta</taxon>
        <taxon>Pterygota</taxon>
        <taxon>Neoptera</taxon>
        <taxon>Endopterygota</taxon>
        <taxon>Lepidoptera</taxon>
        <taxon>Glossata</taxon>
        <taxon>Ditrysia</taxon>
        <taxon>Noctuoidea</taxon>
        <taxon>Noctuidae</taxon>
        <taxon>Heliothinae</taxon>
        <taxon>Helicoverpa</taxon>
    </lineage>
</organism>
<protein>
    <submittedName>
        <fullName evidence="1">Uncharacterized protein</fullName>
    </submittedName>
</protein>
<evidence type="ECO:0000313" key="2">
    <source>
        <dbReference type="Proteomes" id="UP000249218"/>
    </source>
</evidence>